<sequence>MLDTAATYYGTFYTPSAIGMNAVHDLLDAIPTSACLSSTTSQFMLEPFTFDDLCEAFSRAPTNSTPGMNDLPYQLVHLILTNPACREMALATFNNAFLARAIALPPSKIASRDHR</sequence>
<dbReference type="OrthoDB" id="5598377at2759"/>
<protein>
    <submittedName>
        <fullName evidence="1">Uncharacterized protein</fullName>
    </submittedName>
</protein>
<name>A0A168I0X2_MUCCL</name>
<reference evidence="1 2" key="1">
    <citation type="submission" date="2015-06" db="EMBL/GenBank/DDBJ databases">
        <title>Expansion of signal transduction pathways in fungi by whole-genome duplication.</title>
        <authorList>
            <consortium name="DOE Joint Genome Institute"/>
            <person name="Corrochano L.M."/>
            <person name="Kuo A."/>
            <person name="Marcet-Houben M."/>
            <person name="Polaino S."/>
            <person name="Salamov A."/>
            <person name="Villalobos J.M."/>
            <person name="Alvarez M.I."/>
            <person name="Avalos J."/>
            <person name="Benito E.P."/>
            <person name="Benoit I."/>
            <person name="Burger G."/>
            <person name="Camino L.P."/>
            <person name="Canovas D."/>
            <person name="Cerda-Olmedo E."/>
            <person name="Cheng J.-F."/>
            <person name="Dominguez A."/>
            <person name="Elias M."/>
            <person name="Eslava A.P."/>
            <person name="Glaser F."/>
            <person name="Grimwood J."/>
            <person name="Gutierrez G."/>
            <person name="Heitman J."/>
            <person name="Henrissat B."/>
            <person name="Iturriaga E.A."/>
            <person name="Lang B.F."/>
            <person name="Lavin J.L."/>
            <person name="Lee S."/>
            <person name="Li W."/>
            <person name="Lindquist E."/>
            <person name="Lopez-Garcia S."/>
            <person name="Luque E.M."/>
            <person name="Marcos A.T."/>
            <person name="Martin J."/>
            <person name="Mccluskey K."/>
            <person name="Medina H.R."/>
            <person name="Miralles-Duran A."/>
            <person name="Miyazaki A."/>
            <person name="Munoz-Torres E."/>
            <person name="Oguiza J.A."/>
            <person name="Ohm R."/>
            <person name="Olmedo M."/>
            <person name="Orejas M."/>
            <person name="Ortiz-Castellanos L."/>
            <person name="Pisabarro A.G."/>
            <person name="Rodriguez-Romero J."/>
            <person name="Ruiz-Herrera J."/>
            <person name="Ruiz-Vazquez R."/>
            <person name="Sanz C."/>
            <person name="Schackwitz W."/>
            <person name="Schmutz J."/>
            <person name="Shahriari M."/>
            <person name="Shelest E."/>
            <person name="Silva-Franco F."/>
            <person name="Soanes D."/>
            <person name="Syed K."/>
            <person name="Tagua V.G."/>
            <person name="Talbot N.J."/>
            <person name="Thon M."/>
            <person name="De Vries R.P."/>
            <person name="Wiebenga A."/>
            <person name="Yadav J.S."/>
            <person name="Braun E.L."/>
            <person name="Baker S."/>
            <person name="Garre V."/>
            <person name="Horwitz B."/>
            <person name="Torres-Martinez S."/>
            <person name="Idnurm A."/>
            <person name="Herrera-Estrella A."/>
            <person name="Gabaldon T."/>
            <person name="Grigoriev I.V."/>
        </authorList>
    </citation>
    <scope>NUCLEOTIDE SEQUENCE [LARGE SCALE GENOMIC DNA]</scope>
    <source>
        <strain evidence="1 2">CBS 277.49</strain>
    </source>
</reference>
<dbReference type="Proteomes" id="UP000077051">
    <property type="component" value="Unassembled WGS sequence"/>
</dbReference>
<accession>A0A168I0X2</accession>
<dbReference type="VEuPathDB" id="FungiDB:MUCCIDRAFT_166844"/>
<proteinExistence type="predicted"/>
<comment type="caution">
    <text evidence="1">The sequence shown here is derived from an EMBL/GenBank/DDBJ whole genome shotgun (WGS) entry which is preliminary data.</text>
</comment>
<gene>
    <name evidence="1" type="ORF">MUCCIDRAFT_166844</name>
</gene>
<evidence type="ECO:0000313" key="1">
    <source>
        <dbReference type="EMBL" id="OAC99421.1"/>
    </source>
</evidence>
<dbReference type="EMBL" id="AMYB01000008">
    <property type="protein sequence ID" value="OAC99421.1"/>
    <property type="molecule type" value="Genomic_DNA"/>
</dbReference>
<keyword evidence="2" id="KW-1185">Reference proteome</keyword>
<dbReference type="STRING" id="747725.A0A168I0X2"/>
<organism evidence="1 2">
    <name type="scientific">Mucor lusitanicus CBS 277.49</name>
    <dbReference type="NCBI Taxonomy" id="747725"/>
    <lineage>
        <taxon>Eukaryota</taxon>
        <taxon>Fungi</taxon>
        <taxon>Fungi incertae sedis</taxon>
        <taxon>Mucoromycota</taxon>
        <taxon>Mucoromycotina</taxon>
        <taxon>Mucoromycetes</taxon>
        <taxon>Mucorales</taxon>
        <taxon>Mucorineae</taxon>
        <taxon>Mucoraceae</taxon>
        <taxon>Mucor</taxon>
    </lineage>
</organism>
<dbReference type="AlphaFoldDB" id="A0A168I0X2"/>
<evidence type="ECO:0000313" key="2">
    <source>
        <dbReference type="Proteomes" id="UP000077051"/>
    </source>
</evidence>